<dbReference type="eggNOG" id="ENOG5030JWX">
    <property type="taxonomic scope" value="Bacteria"/>
</dbReference>
<dbReference type="KEGG" id="mjd:JDM601_0604"/>
<name>F5Z2J2_MYCSD</name>
<keyword evidence="2" id="KW-1185">Reference proteome</keyword>
<evidence type="ECO:0000313" key="2">
    <source>
        <dbReference type="Proteomes" id="UP000009224"/>
    </source>
</evidence>
<organism evidence="1 2">
    <name type="scientific">Mycolicibacter sinensis (strain JDM601)</name>
    <name type="common">Mycobacterium sinense</name>
    <dbReference type="NCBI Taxonomy" id="875328"/>
    <lineage>
        <taxon>Bacteria</taxon>
        <taxon>Bacillati</taxon>
        <taxon>Actinomycetota</taxon>
        <taxon>Actinomycetes</taxon>
        <taxon>Mycobacteriales</taxon>
        <taxon>Mycobacteriaceae</taxon>
        <taxon>Mycolicibacter</taxon>
    </lineage>
</organism>
<accession>F5Z2J2</accession>
<dbReference type="HOGENOM" id="CLU_2437684_0_0_11"/>
<dbReference type="AlphaFoldDB" id="F5Z2J2"/>
<reference evidence="1 2" key="1">
    <citation type="journal article" date="2011" name="J. Bacteriol.">
        <title>Complete genome sequence of a novel clinical isolate, the nontuberculous Mycobacterium strain JDM601.</title>
        <authorList>
            <person name="Zhang Z.Y."/>
            <person name="Sun Z.Q."/>
            <person name="Wang Z.L."/>
            <person name="Wen Z.L."/>
            <person name="Sun Q.W."/>
            <person name="Zhu Z.Q."/>
            <person name="Song Y.Z."/>
            <person name="Zhao J.W."/>
            <person name="Wang H.H."/>
            <person name="Zhang S.L."/>
            <person name="Guo X.K."/>
        </authorList>
    </citation>
    <scope>NUCLEOTIDE SEQUENCE [LARGE SCALE GENOMIC DNA]</scope>
    <source>
        <strain evidence="1 2">JDM601</strain>
    </source>
</reference>
<evidence type="ECO:0000313" key="1">
    <source>
        <dbReference type="EMBL" id="AEF34604.1"/>
    </source>
</evidence>
<dbReference type="Pfam" id="PF19888">
    <property type="entry name" value="DUF6361"/>
    <property type="match status" value="1"/>
</dbReference>
<dbReference type="Proteomes" id="UP000009224">
    <property type="component" value="Chromosome"/>
</dbReference>
<proteinExistence type="predicted"/>
<dbReference type="InterPro" id="IPR045941">
    <property type="entry name" value="DUF6361"/>
</dbReference>
<gene>
    <name evidence="1" type="ordered locus">JDM601_0604</name>
</gene>
<dbReference type="EMBL" id="CP002329">
    <property type="protein sequence ID" value="AEF34604.1"/>
    <property type="molecule type" value="Genomic_DNA"/>
</dbReference>
<protein>
    <submittedName>
        <fullName evidence="1">Uncharacterized protein</fullName>
    </submittedName>
</protein>
<dbReference type="STRING" id="875328.JDM601_0604"/>
<sequence>MSAAQPAQAMTSLIAWLDASSEDQRRMREIVGLFSERESRDELGIGQVRDALSDLMWPGTSVLFTRARYFLELARVTCPRPAYAMHRHIA</sequence>